<name>A0ABZ2YYY3_9BACT</name>
<reference evidence="2 3" key="1">
    <citation type="submission" date="2024-03" db="EMBL/GenBank/DDBJ databases">
        <title>Chitinophaga caseinilytica sp. nov., a casein hydrolysing bacterium isolated from forest soil.</title>
        <authorList>
            <person name="Lee D.S."/>
            <person name="Han D.M."/>
            <person name="Baek J.H."/>
            <person name="Choi D.G."/>
            <person name="Jeon J.H."/>
            <person name="Jeon C.O."/>
        </authorList>
    </citation>
    <scope>NUCLEOTIDE SEQUENCE [LARGE SCALE GENOMIC DNA]</scope>
    <source>
        <strain evidence="2 3">KACC 19118</strain>
    </source>
</reference>
<evidence type="ECO:0000259" key="1">
    <source>
        <dbReference type="PROSITE" id="PS50042"/>
    </source>
</evidence>
<proteinExistence type="predicted"/>
<protein>
    <submittedName>
        <fullName evidence="2">Crp/Fnr family transcriptional regulator</fullName>
    </submittedName>
</protein>
<feature type="domain" description="Cyclic nucleotide-binding" evidence="1">
    <location>
        <begin position="36"/>
        <end position="124"/>
    </location>
</feature>
<dbReference type="Pfam" id="PF00027">
    <property type="entry name" value="cNMP_binding"/>
    <property type="match status" value="1"/>
</dbReference>
<dbReference type="SUPFAM" id="SSF51206">
    <property type="entry name" value="cAMP-binding domain-like"/>
    <property type="match status" value="1"/>
</dbReference>
<dbReference type="EMBL" id="CP150096">
    <property type="protein sequence ID" value="WZN44330.1"/>
    <property type="molecule type" value="Genomic_DNA"/>
</dbReference>
<organism evidence="2 3">
    <name type="scientific">Chitinophaga caseinilytica</name>
    <dbReference type="NCBI Taxonomy" id="2267521"/>
    <lineage>
        <taxon>Bacteria</taxon>
        <taxon>Pseudomonadati</taxon>
        <taxon>Bacteroidota</taxon>
        <taxon>Chitinophagia</taxon>
        <taxon>Chitinophagales</taxon>
        <taxon>Chitinophagaceae</taxon>
        <taxon>Chitinophaga</taxon>
    </lineage>
</organism>
<dbReference type="CDD" id="cd00038">
    <property type="entry name" value="CAP_ED"/>
    <property type="match status" value="1"/>
</dbReference>
<accession>A0ABZ2YYY3</accession>
<dbReference type="Proteomes" id="UP001449657">
    <property type="component" value="Chromosome"/>
</dbReference>
<evidence type="ECO:0000313" key="3">
    <source>
        <dbReference type="Proteomes" id="UP001449657"/>
    </source>
</evidence>
<dbReference type="RefSeq" id="WP_341839118.1">
    <property type="nucleotide sequence ID" value="NZ_CP149792.1"/>
</dbReference>
<sequence length="193" mass="21957">MPHDKLHRFLDNLTPIAPATWDRVQPLFTEGRLGKGEHFIREGQLAREIGFLAEGVMRAYYRNAAGQEYNKHFFTAPCFIGGYASLITGAPNMIQQEALTDCTVLSAPYGPFRQLFAHCPDLERAARILAEGFFVAKEQREIEIVQLDAEARYRLFRERFPALEALVPQYHIASYLGVSPTQLSRIRRKSSGR</sequence>
<gene>
    <name evidence="2" type="ORF">WJU22_15645</name>
</gene>
<evidence type="ECO:0000313" key="2">
    <source>
        <dbReference type="EMBL" id="WZN44330.1"/>
    </source>
</evidence>
<dbReference type="Gene3D" id="2.60.120.10">
    <property type="entry name" value="Jelly Rolls"/>
    <property type="match status" value="1"/>
</dbReference>
<dbReference type="InterPro" id="IPR000595">
    <property type="entry name" value="cNMP-bd_dom"/>
</dbReference>
<dbReference type="InterPro" id="IPR014710">
    <property type="entry name" value="RmlC-like_jellyroll"/>
</dbReference>
<dbReference type="PROSITE" id="PS50042">
    <property type="entry name" value="CNMP_BINDING_3"/>
    <property type="match status" value="1"/>
</dbReference>
<keyword evidence="3" id="KW-1185">Reference proteome</keyword>
<dbReference type="InterPro" id="IPR018490">
    <property type="entry name" value="cNMP-bd_dom_sf"/>
</dbReference>